<name>A0AA48KCW8_9BACT</name>
<accession>A0AA48KCW8</accession>
<gene>
    <name evidence="1" type="ORF">METEAL_31170</name>
</gene>
<reference evidence="2" key="1">
    <citation type="journal article" date="2023" name="Int. J. Syst. Evol. Microbiol.">
        <title>Mesoterricola silvestris gen. nov., sp. nov., Mesoterricola sediminis sp. nov., Geothrix oryzae sp. nov., Geothrix edaphica sp. nov., Geothrix rubra sp. nov., and Geothrix limicola sp. nov., six novel members of Acidobacteriota isolated from soils.</title>
        <authorList>
            <person name="Itoh H."/>
            <person name="Sugisawa Y."/>
            <person name="Mise K."/>
            <person name="Xu Z."/>
            <person name="Kuniyasu M."/>
            <person name="Ushijima N."/>
            <person name="Kawano K."/>
            <person name="Kobayashi E."/>
            <person name="Shiratori Y."/>
            <person name="Masuda Y."/>
            <person name="Senoo K."/>
        </authorList>
    </citation>
    <scope>NUCLEOTIDE SEQUENCE [LARGE SCALE GENOMIC DNA]</scope>
    <source>
        <strain evidence="2">W79</strain>
    </source>
</reference>
<evidence type="ECO:0000313" key="1">
    <source>
        <dbReference type="EMBL" id="BDU73943.1"/>
    </source>
</evidence>
<organism evidence="1 2">
    <name type="scientific">Mesoterricola silvestris</name>
    <dbReference type="NCBI Taxonomy" id="2927979"/>
    <lineage>
        <taxon>Bacteria</taxon>
        <taxon>Pseudomonadati</taxon>
        <taxon>Acidobacteriota</taxon>
        <taxon>Holophagae</taxon>
        <taxon>Holophagales</taxon>
        <taxon>Holophagaceae</taxon>
        <taxon>Mesoterricola</taxon>
    </lineage>
</organism>
<evidence type="ECO:0000313" key="2">
    <source>
        <dbReference type="Proteomes" id="UP001238179"/>
    </source>
</evidence>
<dbReference type="Proteomes" id="UP001238179">
    <property type="component" value="Chromosome"/>
</dbReference>
<protein>
    <submittedName>
        <fullName evidence="1">Uncharacterized protein</fullName>
    </submittedName>
</protein>
<dbReference type="KEGG" id="msil:METEAL_31170"/>
<proteinExistence type="predicted"/>
<dbReference type="AlphaFoldDB" id="A0AA48KCW8"/>
<keyword evidence="2" id="KW-1185">Reference proteome</keyword>
<dbReference type="EMBL" id="AP027080">
    <property type="protein sequence ID" value="BDU73943.1"/>
    <property type="molecule type" value="Genomic_DNA"/>
</dbReference>
<sequence length="87" mass="9461">MDVLGLETLLQDIAPPFQQDFLSALVKEGFEITRGIPNLQLPQEIEDSIGWLADARFGDTWVRLHRVLAHAAVDGTLVDLSFGAGGS</sequence>